<keyword evidence="1" id="KW-0131">Cell cycle</keyword>
<organism evidence="4 5">
    <name type="scientific">Symbiochloris irregularis</name>
    <dbReference type="NCBI Taxonomy" id="706552"/>
    <lineage>
        <taxon>Eukaryota</taxon>
        <taxon>Viridiplantae</taxon>
        <taxon>Chlorophyta</taxon>
        <taxon>core chlorophytes</taxon>
        <taxon>Trebouxiophyceae</taxon>
        <taxon>Trebouxiales</taxon>
        <taxon>Trebouxiaceae</taxon>
        <taxon>Symbiochloris</taxon>
    </lineage>
</organism>
<keyword evidence="5" id="KW-1185">Reference proteome</keyword>
<dbReference type="GO" id="GO:0034087">
    <property type="term" value="P:establishment of mitotic sister chromatid cohesion"/>
    <property type="evidence" value="ECO:0007669"/>
    <property type="project" value="TreeGrafter"/>
</dbReference>
<keyword evidence="1" id="KW-0677">Repeat</keyword>
<dbReference type="Proteomes" id="UP001465755">
    <property type="component" value="Unassembled WGS sequence"/>
</dbReference>
<evidence type="ECO:0000256" key="1">
    <source>
        <dbReference type="RuleBase" id="RU364107"/>
    </source>
</evidence>
<feature type="region of interest" description="Disordered" evidence="2">
    <location>
        <begin position="218"/>
        <end position="252"/>
    </location>
</feature>
<accession>A0AAW1NWR8</accession>
<evidence type="ECO:0000259" key="3">
    <source>
        <dbReference type="Pfam" id="PF12830"/>
    </source>
</evidence>
<proteinExistence type="inferred from homology"/>
<feature type="domain" description="Sister chromatid cohesion C-terminal" evidence="3">
    <location>
        <begin position="1065"/>
        <end position="1262"/>
    </location>
</feature>
<feature type="region of interest" description="Disordered" evidence="2">
    <location>
        <begin position="143"/>
        <end position="174"/>
    </location>
</feature>
<feature type="compositionally biased region" description="Low complexity" evidence="2">
    <location>
        <begin position="110"/>
        <end position="122"/>
    </location>
</feature>
<dbReference type="GO" id="GO:0140588">
    <property type="term" value="P:chromatin looping"/>
    <property type="evidence" value="ECO:0007669"/>
    <property type="project" value="InterPro"/>
</dbReference>
<feature type="compositionally biased region" description="Low complexity" evidence="2">
    <location>
        <begin position="1280"/>
        <end position="1294"/>
    </location>
</feature>
<dbReference type="GO" id="GO:0061775">
    <property type="term" value="F:cohesin loader activity"/>
    <property type="evidence" value="ECO:0007669"/>
    <property type="project" value="InterPro"/>
</dbReference>
<dbReference type="InterPro" id="IPR033031">
    <property type="entry name" value="Scc2/Nipped-B"/>
</dbReference>
<dbReference type="GO" id="GO:0010468">
    <property type="term" value="P:regulation of gene expression"/>
    <property type="evidence" value="ECO:0007669"/>
    <property type="project" value="InterPro"/>
</dbReference>
<evidence type="ECO:0000313" key="4">
    <source>
        <dbReference type="EMBL" id="KAK9795206.1"/>
    </source>
</evidence>
<dbReference type="InterPro" id="IPR016024">
    <property type="entry name" value="ARM-type_fold"/>
</dbReference>
<dbReference type="InterPro" id="IPR024986">
    <property type="entry name" value="Nipped-B_C"/>
</dbReference>
<evidence type="ECO:0000256" key="2">
    <source>
        <dbReference type="SAM" id="MobiDB-lite"/>
    </source>
</evidence>
<feature type="compositionally biased region" description="Gly residues" evidence="2">
    <location>
        <begin position="1490"/>
        <end position="1499"/>
    </location>
</feature>
<feature type="region of interest" description="Disordered" evidence="2">
    <location>
        <begin position="1278"/>
        <end position="1336"/>
    </location>
</feature>
<feature type="compositionally biased region" description="Polar residues" evidence="2">
    <location>
        <begin position="1438"/>
        <end position="1447"/>
    </location>
</feature>
<dbReference type="GO" id="GO:1990414">
    <property type="term" value="P:replication-born double-strand break repair via sister chromatid exchange"/>
    <property type="evidence" value="ECO:0007669"/>
    <property type="project" value="TreeGrafter"/>
</dbReference>
<dbReference type="GO" id="GO:0071169">
    <property type="term" value="P:establishment of protein localization to chromatin"/>
    <property type="evidence" value="ECO:0007669"/>
    <property type="project" value="TreeGrafter"/>
</dbReference>
<keyword evidence="1" id="KW-0539">Nucleus</keyword>
<feature type="compositionally biased region" description="Low complexity" evidence="2">
    <location>
        <begin position="1323"/>
        <end position="1336"/>
    </location>
</feature>
<feature type="compositionally biased region" description="Basic and acidic residues" evidence="2">
    <location>
        <begin position="158"/>
        <end position="167"/>
    </location>
</feature>
<dbReference type="PANTHER" id="PTHR21704">
    <property type="entry name" value="NIPPED-B-LIKE PROTEIN DELANGIN SCC2-RELATED"/>
    <property type="match status" value="1"/>
</dbReference>
<dbReference type="GO" id="GO:0090694">
    <property type="term" value="C:Scc2-Scc4 cohesin loading complex"/>
    <property type="evidence" value="ECO:0007669"/>
    <property type="project" value="TreeGrafter"/>
</dbReference>
<dbReference type="InterPro" id="IPR011989">
    <property type="entry name" value="ARM-like"/>
</dbReference>
<feature type="region of interest" description="Disordered" evidence="2">
    <location>
        <begin position="86"/>
        <end position="122"/>
    </location>
</feature>
<dbReference type="EMBL" id="JALJOQ010000131">
    <property type="protein sequence ID" value="KAK9795206.1"/>
    <property type="molecule type" value="Genomic_DNA"/>
</dbReference>
<comment type="similarity">
    <text evidence="1">Belongs to the SCC2/Nipped-B family.</text>
</comment>
<feature type="compositionally biased region" description="Polar residues" evidence="2">
    <location>
        <begin position="223"/>
        <end position="235"/>
    </location>
</feature>
<feature type="region of interest" description="Disordered" evidence="2">
    <location>
        <begin position="1433"/>
        <end position="1555"/>
    </location>
</feature>
<protein>
    <recommendedName>
        <fullName evidence="1">Sister chromatid cohesion protein</fullName>
    </recommendedName>
</protein>
<dbReference type="Pfam" id="PF12830">
    <property type="entry name" value="Nipped-B_C"/>
    <property type="match status" value="1"/>
</dbReference>
<evidence type="ECO:0000313" key="5">
    <source>
        <dbReference type="Proteomes" id="UP001465755"/>
    </source>
</evidence>
<reference evidence="4 5" key="1">
    <citation type="journal article" date="2024" name="Nat. Commun.">
        <title>Phylogenomics reveals the evolutionary origins of lichenization in chlorophyte algae.</title>
        <authorList>
            <person name="Puginier C."/>
            <person name="Libourel C."/>
            <person name="Otte J."/>
            <person name="Skaloud P."/>
            <person name="Haon M."/>
            <person name="Grisel S."/>
            <person name="Petersen M."/>
            <person name="Berrin J.G."/>
            <person name="Delaux P.M."/>
            <person name="Dal Grande F."/>
            <person name="Keller J."/>
        </authorList>
    </citation>
    <scope>NUCLEOTIDE SEQUENCE [LARGE SCALE GENOMIC DNA]</scope>
    <source>
        <strain evidence="4 5">SAG 2036</strain>
    </source>
</reference>
<dbReference type="SUPFAM" id="SSF48371">
    <property type="entry name" value="ARM repeat"/>
    <property type="match status" value="1"/>
</dbReference>
<comment type="caution">
    <text evidence="4">The sequence shown here is derived from an EMBL/GenBank/DDBJ whole genome shotgun (WGS) entry which is preliminary data.</text>
</comment>
<feature type="compositionally biased region" description="Basic residues" evidence="2">
    <location>
        <begin position="1504"/>
        <end position="1514"/>
    </location>
</feature>
<comment type="subcellular location">
    <subcellularLocation>
        <location evidence="1">Nucleus</location>
    </subcellularLocation>
</comment>
<dbReference type="PANTHER" id="PTHR21704:SF18">
    <property type="entry name" value="NIPPED-B-LIKE PROTEIN"/>
    <property type="match status" value="1"/>
</dbReference>
<feature type="compositionally biased region" description="Acidic residues" evidence="2">
    <location>
        <begin position="1521"/>
        <end position="1531"/>
    </location>
</feature>
<dbReference type="GO" id="GO:0003682">
    <property type="term" value="F:chromatin binding"/>
    <property type="evidence" value="ECO:0007669"/>
    <property type="project" value="TreeGrafter"/>
</dbReference>
<gene>
    <name evidence="4" type="ORF">WJX73_010305</name>
</gene>
<name>A0AAW1NWR8_9CHLO</name>
<sequence length="1555" mass="164956">MLRLRNTVPQGEPGYDFSPAAAALVKLSPGIFDPSPPGVEPPAPPAERATSASVASASVAAAAAGTTHSSASFAATSALSSAAVTHKASELPKQDPLLGKPPAKRRRTSRSQAAPAAVPSPSTLTVEEAAAALQTSIAAILRPDDGTVKDTEEDDFSDHDSSAEHHQQRSKQLQHMSSLDRHVITEDCLEGLLGFLRKHVLLNVLVFRDGRLRQLHRPDLNEQGAQDQAQAPSSKKLSRRQSREHGQLQAATPASDALLSRMEAALHLLAVLVGNVRMQPNLLLPMLRVACHALTTRAGTELLQLSAIELLVVSFQNHQTLRQPIMEEIVSGVLPNVDPALRSFPVGDYHMHMVSALLLQMLQASTVLPEMDTSLHQLQDCIKVAWTWADTLWSACFSRLPGSRTSKASTDVDMRQLLDTLLSDMLMVMRFPEWPAAAAALTRFVLAVTGHKGLQHAEHGVRQCCVDLLGTLVSQLYFEASEVEREAPRLTQLAGVSGEALAEEQHQQLLVYLLHGGVKGSSSEHRLRRSAREHMLCRELCARLTEIQRAGGLDENILLLLGQYRDASAQDDITGTGPTLLSAGDAIKVAQAVVQRGQLGSARAPLLSKLIEATQPSSQASTTRAKAVKALANVIKADSRLLEAGREGGPVLMAISAALKDDAPSVRQAVVDVLGSNIGLDAQLASAYFDVVRAASADPFPSVRRAAIKILWESCIAQPGFERANEACVAVLRRVGDSEDSIQDLVGKVFHSLWFADAGANGNTQTTTTAQDGGNADSPFPFLIALHALCLTDAGLCIPQEDPERVCRCLGPYMRSSTTDRRAAEQLMCILHIVEGVLLKLGHVSKGVEAEIQSDLTTLIARHTYLLVVKAACRCFGALASVSAASAQLLASHAAHFYAKLQAAAVQGLATQAESSACVRNLFVLGHILQYGLAAVEGCTDGAVAGREPVTADSAMLTFIALFRSSAGLQVRTAALHALGCLSVACPAAMLGKDAREVMGKALNVAAASGLKIRALSNLHEMMQEEEEAVVAGQRAADAVQAATSDSVQLKVENGEGDSLSVSGGIIQEHWGKVLDLATQAPSLSVEPADAASVRRHAVNVMDAVQRNGLAPPWDAIPHLVAATTDCSGDVAARALEVLTRINEKQPDMLQRLMGTGLDVAVDFHTRLQHGTSPLPPGKLEVAPEALKGLASLYTALLQPRPAVRLDFLQRLIKRADSMCAMRGGKSGFQIRALAFCVHVMAALPFSHGDEPCAVIHAINTIIAGRGEGISAALRHHLGTPDGQQADAGAQQPDVPMPEAQQAEAHAVQLETGNSDGIEANPDDTGAPAADASPPSYPSLAAACTASLAASLLLLLKRYIMTAYCLSTERAAAYHPADVERRKAEEGRIVQRRNVRLEVDQLRLDAASGDAVLAQQQYEMFLGLMDADSAGYEDGLQSLPSRRSSMANGDANEAQEEGHTSRTASNAGKTGTGTGRGRGRGSTAPRTTGARGGRSGGRGSTARGRGRGKRRRTSRAGSSSDEADQDEDETDVASPDSAPKNKRGGNSTRKKLDWE</sequence>
<dbReference type="Gene3D" id="1.25.10.10">
    <property type="entry name" value="Leucine-rich Repeat Variant"/>
    <property type="match status" value="1"/>
</dbReference>